<reference evidence="3" key="1">
    <citation type="submission" date="2018-06" db="EMBL/GenBank/DDBJ databases">
        <authorList>
            <person name="Zhirakovskaya E."/>
        </authorList>
    </citation>
    <scope>NUCLEOTIDE SEQUENCE</scope>
</reference>
<evidence type="ECO:0000256" key="1">
    <source>
        <dbReference type="ARBA" id="ARBA00022679"/>
    </source>
</evidence>
<dbReference type="PANTHER" id="PTHR21090:SF5">
    <property type="entry name" value="PENTAFUNCTIONAL AROM POLYPEPTIDE"/>
    <property type="match status" value="1"/>
</dbReference>
<dbReference type="SUPFAM" id="SSF55205">
    <property type="entry name" value="EPT/RTPC-like"/>
    <property type="match status" value="1"/>
</dbReference>
<keyword evidence="1 3" id="KW-0808">Transferase</keyword>
<accession>A0A3B0UH34</accession>
<proteinExistence type="predicted"/>
<dbReference type="Gene3D" id="3.65.10.10">
    <property type="entry name" value="Enolpyruvate transferase domain"/>
    <property type="match status" value="2"/>
</dbReference>
<dbReference type="InterPro" id="IPR036968">
    <property type="entry name" value="Enolpyruvate_Tfrase_sf"/>
</dbReference>
<dbReference type="AlphaFoldDB" id="A0A3B0UH34"/>
<dbReference type="PROSITE" id="PS00885">
    <property type="entry name" value="EPSP_SYNTHASE_2"/>
    <property type="match status" value="1"/>
</dbReference>
<dbReference type="InterPro" id="IPR001986">
    <property type="entry name" value="Enolpyruvate_Tfrase_dom"/>
</dbReference>
<dbReference type="EMBL" id="UOES01000029">
    <property type="protein sequence ID" value="VAW25862.1"/>
    <property type="molecule type" value="Genomic_DNA"/>
</dbReference>
<dbReference type="Pfam" id="PF00275">
    <property type="entry name" value="EPSP_synthase"/>
    <property type="match status" value="1"/>
</dbReference>
<name>A0A3B0UH34_9ZZZZ</name>
<dbReference type="GO" id="GO:0003866">
    <property type="term" value="F:3-phosphoshikimate 1-carboxyvinyltransferase activity"/>
    <property type="evidence" value="ECO:0007669"/>
    <property type="project" value="UniProtKB-EC"/>
</dbReference>
<feature type="non-terminal residue" evidence="3">
    <location>
        <position position="1"/>
    </location>
</feature>
<evidence type="ECO:0000313" key="3">
    <source>
        <dbReference type="EMBL" id="VAW25862.1"/>
    </source>
</evidence>
<gene>
    <name evidence="3" type="ORF">MNBD_BACTEROID06-775</name>
</gene>
<sequence>SSARDTELMSTLINSNNAVIDVMDAGTVMRFLTTFFALTNQHKLMTGTARMQERPIKLLVDALRTIGAAIEYQHKEGYPPHKIANFKKQLSNSISIDGSISSQYLSALLMLAPTLEKGLTLKVKNGATSKPYLLMTIELMKHFGVAVEIEDSIYKVKHSTYTFKEFAVEPDWSSASYWYSIFVLSDAERLELTGYRKSSLQGDKALAQLMESFGVKTTFNSKGALLTKQAPHLPASIDFINNPDLAQTFAVVCAALEHNCVFTGLHTLKIKETDRVLAIQQELQKLGADFNEEGEQWTVIPPKGNWKSESVSINTYHDHRMAMAFAPLACIMPSITIESPEVVNKSYPSFWADLEKVGFTIN</sequence>
<dbReference type="InterPro" id="IPR023193">
    <property type="entry name" value="EPSP_synthase_CS"/>
</dbReference>
<protein>
    <submittedName>
        <fullName evidence="3">3-phosphoshikimate 1-carboxyvinyltransferase</fullName>
        <ecNumber evidence="3">2.5.1.19</ecNumber>
    </submittedName>
</protein>
<organism evidence="3">
    <name type="scientific">hydrothermal vent metagenome</name>
    <dbReference type="NCBI Taxonomy" id="652676"/>
    <lineage>
        <taxon>unclassified sequences</taxon>
        <taxon>metagenomes</taxon>
        <taxon>ecological metagenomes</taxon>
    </lineage>
</organism>
<feature type="domain" description="Enolpyruvate transferase" evidence="2">
    <location>
        <begin position="13"/>
        <end position="354"/>
    </location>
</feature>
<dbReference type="PANTHER" id="PTHR21090">
    <property type="entry name" value="AROM/DEHYDROQUINATE SYNTHASE"/>
    <property type="match status" value="1"/>
</dbReference>
<dbReference type="InterPro" id="IPR013792">
    <property type="entry name" value="RNA3'P_cycl/enolpyr_Trfase_a/b"/>
</dbReference>
<dbReference type="GO" id="GO:0009423">
    <property type="term" value="P:chorismate biosynthetic process"/>
    <property type="evidence" value="ECO:0007669"/>
    <property type="project" value="TreeGrafter"/>
</dbReference>
<evidence type="ECO:0000259" key="2">
    <source>
        <dbReference type="Pfam" id="PF00275"/>
    </source>
</evidence>
<dbReference type="EC" id="2.5.1.19" evidence="3"/>